<sequence>MPELNRDVLLLIFEELQDNSKFLFSCLMVNRLWCETAIPVLWKKPWCYTINYCNKISLYSIITSYLSDDVKEFLTEKGIEISVKSLAFDYLSFCRSIDIKIINDIISSKICSNYNQFLLQGKIYSFLIRKCPEIKYLNIRGTYDIVFLPEAKVRLESLCELTCDTSIDEKYFYRLAHICQQIQRIIIINNNYGVNHGATMLIEFQKNLKYFKWEDDFEDGGYNTIVLGEYTEIFHAVTKHANTLNYFEICLQVYYNNYFHPNNDYNAFLQYSILKLNNLKSLKIDSSIFLYPISLGNNDFNKKLEMVAYRDLEILDIYEMNIYQVTCIIKNSLYLRELSIYEYKVVNNKFIDESLNFIRIICENCFLIEYLSIPVFPLLDNHFTEFEKLLKKCQKLRSLHFKKTYYEKEKELEFGKYLLNVLVREASINLKEIRIPSDIRFSSITLETFFEKWKGRPAITILMDEPQFYQSDDSYKKLISKYKGVIKHINI</sequence>
<dbReference type="Proteomes" id="UP000615446">
    <property type="component" value="Unassembled WGS sequence"/>
</dbReference>
<evidence type="ECO:0008006" key="4">
    <source>
        <dbReference type="Google" id="ProtNLM"/>
    </source>
</evidence>
<evidence type="ECO:0000313" key="1">
    <source>
        <dbReference type="EMBL" id="GBB90138.1"/>
    </source>
</evidence>
<evidence type="ECO:0000313" key="2">
    <source>
        <dbReference type="EMBL" id="GES86373.1"/>
    </source>
</evidence>
<reference evidence="2" key="2">
    <citation type="submission" date="2019-10" db="EMBL/GenBank/DDBJ databases">
        <title>Conservation and host-specific expression of non-tandemly repeated heterogenous ribosome RNA gene in arbuscular mycorrhizal fungi.</title>
        <authorList>
            <person name="Maeda T."/>
            <person name="Kobayashi Y."/>
            <person name="Nakagawa T."/>
            <person name="Ezawa T."/>
            <person name="Yamaguchi K."/>
            <person name="Bino T."/>
            <person name="Nishimoto Y."/>
            <person name="Shigenobu S."/>
            <person name="Kawaguchi M."/>
        </authorList>
    </citation>
    <scope>NUCLEOTIDE SEQUENCE</scope>
    <source>
        <strain evidence="2">HR1</strain>
    </source>
</reference>
<gene>
    <name evidence="2" type="ORF">RCL2_001343000</name>
    <name evidence="1" type="ORF">RclHR1_01700001</name>
</gene>
<organism evidence="1 3">
    <name type="scientific">Rhizophagus clarus</name>
    <dbReference type="NCBI Taxonomy" id="94130"/>
    <lineage>
        <taxon>Eukaryota</taxon>
        <taxon>Fungi</taxon>
        <taxon>Fungi incertae sedis</taxon>
        <taxon>Mucoromycota</taxon>
        <taxon>Glomeromycotina</taxon>
        <taxon>Glomeromycetes</taxon>
        <taxon>Glomerales</taxon>
        <taxon>Glomeraceae</taxon>
        <taxon>Rhizophagus</taxon>
    </lineage>
</organism>
<keyword evidence="3" id="KW-1185">Reference proteome</keyword>
<dbReference type="OrthoDB" id="2368966at2759"/>
<proteinExistence type="predicted"/>
<dbReference type="EMBL" id="BEXD01000780">
    <property type="protein sequence ID" value="GBB90138.1"/>
    <property type="molecule type" value="Genomic_DNA"/>
</dbReference>
<dbReference type="SUPFAM" id="SSF52047">
    <property type="entry name" value="RNI-like"/>
    <property type="match status" value="1"/>
</dbReference>
<comment type="caution">
    <text evidence="1">The sequence shown here is derived from an EMBL/GenBank/DDBJ whole genome shotgun (WGS) entry which is preliminary data.</text>
</comment>
<name>A0A2Z6RBY2_9GLOM</name>
<protein>
    <recommendedName>
        <fullName evidence="4">F-box domain-containing protein</fullName>
    </recommendedName>
</protein>
<reference evidence="1 3" key="1">
    <citation type="submission" date="2017-11" db="EMBL/GenBank/DDBJ databases">
        <title>The genome of Rhizophagus clarus HR1 reveals common genetic basis of auxotrophy among arbuscular mycorrhizal fungi.</title>
        <authorList>
            <person name="Kobayashi Y."/>
        </authorList>
    </citation>
    <scope>NUCLEOTIDE SEQUENCE [LARGE SCALE GENOMIC DNA]</scope>
    <source>
        <strain evidence="1 3">HR1</strain>
    </source>
</reference>
<dbReference type="EMBL" id="BLAL01000160">
    <property type="protein sequence ID" value="GES86373.1"/>
    <property type="molecule type" value="Genomic_DNA"/>
</dbReference>
<evidence type="ECO:0000313" key="3">
    <source>
        <dbReference type="Proteomes" id="UP000247702"/>
    </source>
</evidence>
<accession>A0A2Z6RBY2</accession>
<dbReference type="AlphaFoldDB" id="A0A2Z6RBY2"/>
<dbReference type="Proteomes" id="UP000247702">
    <property type="component" value="Unassembled WGS sequence"/>
</dbReference>